<dbReference type="EMBL" id="JAMSHJ010000004">
    <property type="protein sequence ID" value="KAI5420919.1"/>
    <property type="molecule type" value="Genomic_DNA"/>
</dbReference>
<evidence type="ECO:0000256" key="2">
    <source>
        <dbReference type="SAM" id="SignalP"/>
    </source>
</evidence>
<evidence type="ECO:0000256" key="1">
    <source>
        <dbReference type="ARBA" id="ARBA00022729"/>
    </source>
</evidence>
<organism evidence="3 4">
    <name type="scientific">Pisum sativum</name>
    <name type="common">Garden pea</name>
    <name type="synonym">Lathyrus oleraceus</name>
    <dbReference type="NCBI Taxonomy" id="3888"/>
    <lineage>
        <taxon>Eukaryota</taxon>
        <taxon>Viridiplantae</taxon>
        <taxon>Streptophyta</taxon>
        <taxon>Embryophyta</taxon>
        <taxon>Tracheophyta</taxon>
        <taxon>Spermatophyta</taxon>
        <taxon>Magnoliopsida</taxon>
        <taxon>eudicotyledons</taxon>
        <taxon>Gunneridae</taxon>
        <taxon>Pentapetalae</taxon>
        <taxon>rosids</taxon>
        <taxon>fabids</taxon>
        <taxon>Fabales</taxon>
        <taxon>Fabaceae</taxon>
        <taxon>Papilionoideae</taxon>
        <taxon>50 kb inversion clade</taxon>
        <taxon>NPAAA clade</taxon>
        <taxon>Hologalegina</taxon>
        <taxon>IRL clade</taxon>
        <taxon>Fabeae</taxon>
        <taxon>Lathyrus</taxon>
    </lineage>
</organism>
<dbReference type="InterPro" id="IPR044816">
    <property type="entry name" value="BURP"/>
</dbReference>
<proteinExistence type="predicted"/>
<feature type="chain" id="PRO_5039522870" evidence="2">
    <location>
        <begin position="26"/>
        <end position="291"/>
    </location>
</feature>
<dbReference type="Gramene" id="Psat04G0467400-T1">
    <property type="protein sequence ID" value="KAI5420919.1"/>
    <property type="gene ID" value="KIW84_044674"/>
</dbReference>
<dbReference type="AlphaFoldDB" id="A0A9D4XJ24"/>
<comment type="caution">
    <text evidence="3">The sequence shown here is derived from an EMBL/GenBank/DDBJ whole genome shotgun (WGS) entry which is preliminary data.</text>
</comment>
<name>A0A9D4XJ24_PEA</name>
<reference evidence="3 4" key="1">
    <citation type="journal article" date="2022" name="Nat. Genet.">
        <title>Improved pea reference genome and pan-genome highlight genomic features and evolutionary characteristics.</title>
        <authorList>
            <person name="Yang T."/>
            <person name="Liu R."/>
            <person name="Luo Y."/>
            <person name="Hu S."/>
            <person name="Wang D."/>
            <person name="Wang C."/>
            <person name="Pandey M.K."/>
            <person name="Ge S."/>
            <person name="Xu Q."/>
            <person name="Li N."/>
            <person name="Li G."/>
            <person name="Huang Y."/>
            <person name="Saxena R.K."/>
            <person name="Ji Y."/>
            <person name="Li M."/>
            <person name="Yan X."/>
            <person name="He Y."/>
            <person name="Liu Y."/>
            <person name="Wang X."/>
            <person name="Xiang C."/>
            <person name="Varshney R.K."/>
            <person name="Ding H."/>
            <person name="Gao S."/>
            <person name="Zong X."/>
        </authorList>
    </citation>
    <scope>NUCLEOTIDE SEQUENCE [LARGE SCALE GENOMIC DNA]</scope>
    <source>
        <strain evidence="3 4">cv. Zhongwan 6</strain>
    </source>
</reference>
<keyword evidence="4" id="KW-1185">Reference proteome</keyword>
<dbReference type="PANTHER" id="PTHR31236:SF35">
    <property type="entry name" value="ABUNDANT PROTEIN, PUTATIVE-RELATED"/>
    <property type="match status" value="1"/>
</dbReference>
<dbReference type="PANTHER" id="PTHR31236">
    <property type="entry name" value="BURP DOMAIN PROTEIN USPL1-LIKE"/>
    <property type="match status" value="1"/>
</dbReference>
<sequence length="291" mass="34148">MHSLMEFKNLSVLALFFLTFLGIHASKSGEEYWKSVWPNTPIPKTLLDLLLTDKGTSIPIKSQEEKQYWTIFFEHHLYPGKTMNLGIQKHSDIQSSKSTTHAPVKRASHTFKTLKGLGQTPEKETTKTNQPFGTFVWWYKKETGRPTTRSDKATKIETTATNQPFGTFVWWNKKEFDRPTIRSDKLTKIETTRANQPFGTFVWWYKKEIERPTIRSDKTTKIETTTTNQPFGTFVWWNKKETDRPAIRSDKVTKIETTRTNQPFGTTAWWHKKETEIETENTYWKKINLLD</sequence>
<gene>
    <name evidence="3" type="ORF">KIW84_044674</name>
</gene>
<protein>
    <submittedName>
        <fullName evidence="3">Uncharacterized protein</fullName>
    </submittedName>
</protein>
<evidence type="ECO:0000313" key="4">
    <source>
        <dbReference type="Proteomes" id="UP001058974"/>
    </source>
</evidence>
<keyword evidence="1 2" id="KW-0732">Signal</keyword>
<accession>A0A9D4XJ24</accession>
<dbReference type="Proteomes" id="UP001058974">
    <property type="component" value="Chromosome 4"/>
</dbReference>
<evidence type="ECO:0000313" key="3">
    <source>
        <dbReference type="EMBL" id="KAI5420919.1"/>
    </source>
</evidence>
<feature type="signal peptide" evidence="2">
    <location>
        <begin position="1"/>
        <end position="25"/>
    </location>
</feature>